<keyword evidence="1" id="KW-0732">Signal</keyword>
<protein>
    <recommendedName>
        <fullName evidence="4">DUF1326 domain-containing protein</fullName>
    </recommendedName>
</protein>
<feature type="chain" id="PRO_5036690076" description="DUF1326 domain-containing protein" evidence="1">
    <location>
        <begin position="24"/>
        <end position="254"/>
    </location>
</feature>
<evidence type="ECO:0000313" key="2">
    <source>
        <dbReference type="EMBL" id="MBI5168748.1"/>
    </source>
</evidence>
<evidence type="ECO:0000256" key="1">
    <source>
        <dbReference type="SAM" id="SignalP"/>
    </source>
</evidence>
<dbReference type="AlphaFoldDB" id="A0A933W2D8"/>
<organism evidence="2 3">
    <name type="scientific">Eiseniibacteriota bacterium</name>
    <dbReference type="NCBI Taxonomy" id="2212470"/>
    <lineage>
        <taxon>Bacteria</taxon>
        <taxon>Candidatus Eiseniibacteriota</taxon>
    </lineage>
</organism>
<reference evidence="2" key="1">
    <citation type="submission" date="2020-07" db="EMBL/GenBank/DDBJ databases">
        <title>Huge and variable diversity of episymbiotic CPR bacteria and DPANN archaea in groundwater ecosystems.</title>
        <authorList>
            <person name="He C.Y."/>
            <person name="Keren R."/>
            <person name="Whittaker M."/>
            <person name="Farag I.F."/>
            <person name="Doudna J."/>
            <person name="Cate J.H.D."/>
            <person name="Banfield J.F."/>
        </authorList>
    </citation>
    <scope>NUCLEOTIDE SEQUENCE</scope>
    <source>
        <strain evidence="2">NC_groundwater_1813_Pr3_B-0.1um_71_17</strain>
    </source>
</reference>
<comment type="caution">
    <text evidence="2">The sequence shown here is derived from an EMBL/GenBank/DDBJ whole genome shotgun (WGS) entry which is preliminary data.</text>
</comment>
<evidence type="ECO:0000313" key="3">
    <source>
        <dbReference type="Proteomes" id="UP000696931"/>
    </source>
</evidence>
<sequence>MRRLLILASALLALVAFPLRTHAYGVNLAWNDCGTFGSCNQSFACDTNGPDQFHLVGSFVPPEGVTAFVGEEIVLDFIANGGQIPDWWQFKNAGTCRTTAALGSVDFVEGPYHCADYWQGQGVGGIGSWQVGAAIYPGLTNERARMRLAFAIPTSLVTGLTAGTEYYAFKLNLSKAKTVGTGACSGCNVPVAIAFTSCRLAQPQGVGDYILTNWQDWGFASWQNAWYGVYDVGYSCPPVPVRNTTWGSIKSLYH</sequence>
<feature type="signal peptide" evidence="1">
    <location>
        <begin position="1"/>
        <end position="23"/>
    </location>
</feature>
<evidence type="ECO:0008006" key="4">
    <source>
        <dbReference type="Google" id="ProtNLM"/>
    </source>
</evidence>
<accession>A0A933W2D8</accession>
<dbReference type="EMBL" id="JACRIW010000033">
    <property type="protein sequence ID" value="MBI5168748.1"/>
    <property type="molecule type" value="Genomic_DNA"/>
</dbReference>
<gene>
    <name evidence="2" type="ORF">HZA61_04585</name>
</gene>
<name>A0A933W2D8_UNCEI</name>
<proteinExistence type="predicted"/>
<dbReference type="Proteomes" id="UP000696931">
    <property type="component" value="Unassembled WGS sequence"/>
</dbReference>